<dbReference type="CDD" id="cd23311">
    <property type="entry name" value="beta-trefoil_FGF_Bnl-like"/>
    <property type="match status" value="1"/>
</dbReference>
<evidence type="ECO:0000256" key="1">
    <source>
        <dbReference type="ARBA" id="ARBA00007936"/>
    </source>
</evidence>
<dbReference type="Gene3D" id="2.80.10.50">
    <property type="match status" value="1"/>
</dbReference>
<evidence type="ECO:0000256" key="3">
    <source>
        <dbReference type="SAM" id="MobiDB-lite"/>
    </source>
</evidence>
<evidence type="ECO:0000313" key="5">
    <source>
        <dbReference type="EMBL" id="CAG9803795.1"/>
    </source>
</evidence>
<dbReference type="PANTHER" id="PTHR11486">
    <property type="entry name" value="FIBROBLAST GROWTH FACTOR"/>
    <property type="match status" value="1"/>
</dbReference>
<feature type="transmembrane region" description="Helical" evidence="4">
    <location>
        <begin position="7"/>
        <end position="27"/>
    </location>
</feature>
<dbReference type="OrthoDB" id="5987799at2759"/>
<evidence type="ECO:0000256" key="4">
    <source>
        <dbReference type="SAM" id="Phobius"/>
    </source>
</evidence>
<feature type="compositionally biased region" description="Basic residues" evidence="3">
    <location>
        <begin position="159"/>
        <end position="169"/>
    </location>
</feature>
<feature type="region of interest" description="Disordered" evidence="3">
    <location>
        <begin position="144"/>
        <end position="169"/>
    </location>
</feature>
<organism evidence="5 6">
    <name type="scientific">Chironomus riparius</name>
    <dbReference type="NCBI Taxonomy" id="315576"/>
    <lineage>
        <taxon>Eukaryota</taxon>
        <taxon>Metazoa</taxon>
        <taxon>Ecdysozoa</taxon>
        <taxon>Arthropoda</taxon>
        <taxon>Hexapoda</taxon>
        <taxon>Insecta</taxon>
        <taxon>Pterygota</taxon>
        <taxon>Neoptera</taxon>
        <taxon>Endopterygota</taxon>
        <taxon>Diptera</taxon>
        <taxon>Nematocera</taxon>
        <taxon>Chironomoidea</taxon>
        <taxon>Chironomidae</taxon>
        <taxon>Chironominae</taxon>
        <taxon>Chironomus</taxon>
    </lineage>
</organism>
<accession>A0A9N9WPH2</accession>
<evidence type="ECO:0000313" key="6">
    <source>
        <dbReference type="Proteomes" id="UP001153620"/>
    </source>
</evidence>
<proteinExistence type="inferred from homology"/>
<keyword evidence="4" id="KW-0812">Transmembrane</keyword>
<dbReference type="Proteomes" id="UP001153620">
    <property type="component" value="Chromosome 2"/>
</dbReference>
<feature type="compositionally biased region" description="Low complexity" evidence="3">
    <location>
        <begin position="419"/>
        <end position="457"/>
    </location>
</feature>
<comment type="similarity">
    <text evidence="1 2">Belongs to the heparin-binding growth factors family.</text>
</comment>
<dbReference type="SMART" id="SM00442">
    <property type="entry name" value="FGF"/>
    <property type="match status" value="1"/>
</dbReference>
<protein>
    <recommendedName>
        <fullName evidence="2">Fibroblast growth factor</fullName>
        <shortName evidence="2">FGF</shortName>
    </recommendedName>
</protein>
<keyword evidence="4" id="KW-1133">Transmembrane helix</keyword>
<dbReference type="PRINTS" id="PR00263">
    <property type="entry name" value="HBGFFGF"/>
</dbReference>
<dbReference type="EMBL" id="OU895878">
    <property type="protein sequence ID" value="CAG9803795.1"/>
    <property type="molecule type" value="Genomic_DNA"/>
</dbReference>
<dbReference type="InterPro" id="IPR002209">
    <property type="entry name" value="Fibroblast_GF_fam"/>
</dbReference>
<keyword evidence="4" id="KW-0472">Membrane</keyword>
<dbReference type="GO" id="GO:0008083">
    <property type="term" value="F:growth factor activity"/>
    <property type="evidence" value="ECO:0007669"/>
    <property type="project" value="InterPro"/>
</dbReference>
<dbReference type="InterPro" id="IPR008996">
    <property type="entry name" value="IL1/FGF"/>
</dbReference>
<name>A0A9N9WPH2_9DIPT</name>
<sequence length="573" mass="65151">MKKWFHLRVALALLGAIVIHLILWPIYCCAGSPIRNLHFANNENKMNLSAVDDSHHHQTNNSNRNSSYEISTNNVAHSYKNYLHVSQSMMDENSNESIMDKNIIDVDRYIRNNEKEHNNDSRITSSIYDIFLINSEQKIRETPRTLMRNDRSANQNHLNGKHKKLNGTKRVKNINNSNNRLKVSTLDRNERSANLSHITGSARKIQLYIKNRFLQLMPDGTVNGSTDDSSDYTILQRTTVNVGQIKIQGVATCLFLCMDSCGITYGSVEFTDDCIFNESMEQHHYNTYSSTLYSNGKRTFYLGLNRHGQPRKIQIPSSRQLGKLSEYTKSLTQTVAQEKVDKLITRLYGANHLRHGLKQLCDTGKVLQDIKLKGVKKKSKCNGSAKNKKKKNNNNSNKSNKKRKCRDNEGDGDHCTKINSNNNNNSMNVDDPTKNYNSHNISTNNANNNSNSNNLGNNKKKTSVTNNQPKKCNNNDDCNNNNNNRKLTKKKLTKKTGQTKNNLHSNGKQNKKKVAKNVTTTLKPEEEYVDQDIIDSLIVSEEEEEEYGEINSSALVGDSMNAIDEHDQNEYSL</sequence>
<feature type="region of interest" description="Disordered" evidence="3">
    <location>
        <begin position="375"/>
        <end position="513"/>
    </location>
</feature>
<evidence type="ECO:0000256" key="2">
    <source>
        <dbReference type="RuleBase" id="RU049442"/>
    </source>
</evidence>
<reference evidence="5" key="1">
    <citation type="submission" date="2022-01" db="EMBL/GenBank/DDBJ databases">
        <authorList>
            <person name="King R."/>
        </authorList>
    </citation>
    <scope>NUCLEOTIDE SEQUENCE</scope>
</reference>
<dbReference type="PRINTS" id="PR00262">
    <property type="entry name" value="IL1HBGF"/>
</dbReference>
<feature type="compositionally biased region" description="Basic and acidic residues" evidence="3">
    <location>
        <begin position="406"/>
        <end position="416"/>
    </location>
</feature>
<gene>
    <name evidence="5" type="ORF">CHIRRI_LOCUS6691</name>
</gene>
<feature type="compositionally biased region" description="Low complexity" evidence="3">
    <location>
        <begin position="495"/>
        <end position="508"/>
    </location>
</feature>
<dbReference type="AlphaFoldDB" id="A0A9N9WPH2"/>
<dbReference type="Pfam" id="PF00167">
    <property type="entry name" value="FGF"/>
    <property type="match status" value="1"/>
</dbReference>
<reference evidence="5" key="2">
    <citation type="submission" date="2022-10" db="EMBL/GenBank/DDBJ databases">
        <authorList>
            <consortium name="ENA_rothamsted_submissions"/>
            <consortium name="culmorum"/>
            <person name="King R."/>
        </authorList>
    </citation>
    <scope>NUCLEOTIDE SEQUENCE</scope>
</reference>
<dbReference type="SUPFAM" id="SSF50353">
    <property type="entry name" value="Cytokine"/>
    <property type="match status" value="1"/>
</dbReference>
<keyword evidence="6" id="KW-1185">Reference proteome</keyword>
<feature type="compositionally biased region" description="Basic residues" evidence="3">
    <location>
        <begin position="375"/>
        <end position="392"/>
    </location>
</feature>
<feature type="compositionally biased region" description="Low complexity" evidence="3">
    <location>
        <begin position="465"/>
        <end position="485"/>
    </location>
</feature>